<dbReference type="NCBIfam" id="TIGR00797">
    <property type="entry name" value="matE"/>
    <property type="match status" value="1"/>
</dbReference>
<protein>
    <submittedName>
        <fullName evidence="8">Erc1 protein</fullName>
    </submittedName>
</protein>
<dbReference type="InterPro" id="IPR002528">
    <property type="entry name" value="MATE_fam"/>
</dbReference>
<evidence type="ECO:0000256" key="1">
    <source>
        <dbReference type="ARBA" id="ARBA00004141"/>
    </source>
</evidence>
<accession>A0AAV5R1S5</accession>
<reference evidence="8 9" key="1">
    <citation type="journal article" date="2023" name="Elife">
        <title>Identification of key yeast species and microbe-microbe interactions impacting larval growth of Drosophila in the wild.</title>
        <authorList>
            <person name="Mure A."/>
            <person name="Sugiura Y."/>
            <person name="Maeda R."/>
            <person name="Honda K."/>
            <person name="Sakurai N."/>
            <person name="Takahashi Y."/>
            <person name="Watada M."/>
            <person name="Katoh T."/>
            <person name="Gotoh A."/>
            <person name="Gotoh Y."/>
            <person name="Taniguchi I."/>
            <person name="Nakamura K."/>
            <person name="Hayashi T."/>
            <person name="Katayama T."/>
            <person name="Uemura T."/>
            <person name="Hattori Y."/>
        </authorList>
    </citation>
    <scope>NUCLEOTIDE SEQUENCE [LARGE SCALE GENOMIC DNA]</scope>
    <source>
        <strain evidence="8 9">PK-24</strain>
    </source>
</reference>
<proteinExistence type="inferred from homology"/>
<keyword evidence="9" id="KW-1185">Reference proteome</keyword>
<evidence type="ECO:0000256" key="6">
    <source>
        <dbReference type="SAM" id="MobiDB-lite"/>
    </source>
</evidence>
<feature type="transmembrane region" description="Helical" evidence="7">
    <location>
        <begin position="603"/>
        <end position="623"/>
    </location>
</feature>
<evidence type="ECO:0000256" key="5">
    <source>
        <dbReference type="ARBA" id="ARBA00023136"/>
    </source>
</evidence>
<dbReference type="CDD" id="cd13132">
    <property type="entry name" value="MATE_eukaryotic"/>
    <property type="match status" value="1"/>
</dbReference>
<dbReference type="GO" id="GO:0042910">
    <property type="term" value="F:xenobiotic transmembrane transporter activity"/>
    <property type="evidence" value="ECO:0007669"/>
    <property type="project" value="InterPro"/>
</dbReference>
<evidence type="ECO:0000256" key="3">
    <source>
        <dbReference type="ARBA" id="ARBA00022692"/>
    </source>
</evidence>
<dbReference type="PANTHER" id="PTHR11206">
    <property type="entry name" value="MULTIDRUG RESISTANCE PROTEIN"/>
    <property type="match status" value="1"/>
</dbReference>
<keyword evidence="4 7" id="KW-1133">Transmembrane helix</keyword>
<dbReference type="GO" id="GO:1990961">
    <property type="term" value="P:xenobiotic detoxification by transmembrane export across the plasma membrane"/>
    <property type="evidence" value="ECO:0007669"/>
    <property type="project" value="InterPro"/>
</dbReference>
<dbReference type="Proteomes" id="UP001378960">
    <property type="component" value="Unassembled WGS sequence"/>
</dbReference>
<feature type="transmembrane region" description="Helical" evidence="7">
    <location>
        <begin position="572"/>
        <end position="591"/>
    </location>
</feature>
<dbReference type="AlphaFoldDB" id="A0AAV5R1S5"/>
<evidence type="ECO:0000256" key="2">
    <source>
        <dbReference type="ARBA" id="ARBA00010199"/>
    </source>
</evidence>
<evidence type="ECO:0000256" key="7">
    <source>
        <dbReference type="SAM" id="Phobius"/>
    </source>
</evidence>
<comment type="similarity">
    <text evidence="2">Belongs to the multi antimicrobial extrusion (MATE) (TC 2.A.66.1) family.</text>
</comment>
<dbReference type="EMBL" id="BTGB01000002">
    <property type="protein sequence ID" value="GMM45227.1"/>
    <property type="molecule type" value="Genomic_DNA"/>
</dbReference>
<name>A0AAV5R1S5_PICKL</name>
<feature type="transmembrane region" description="Helical" evidence="7">
    <location>
        <begin position="200"/>
        <end position="221"/>
    </location>
</feature>
<comment type="caution">
    <text evidence="8">The sequence shown here is derived from an EMBL/GenBank/DDBJ whole genome shotgun (WGS) entry which is preliminary data.</text>
</comment>
<keyword evidence="5 7" id="KW-0472">Membrane</keyword>
<keyword evidence="3 7" id="KW-0812">Transmembrane</keyword>
<feature type="transmembrane region" description="Helical" evidence="7">
    <location>
        <begin position="341"/>
        <end position="363"/>
    </location>
</feature>
<gene>
    <name evidence="8" type="ORF">DAPK24_018020</name>
</gene>
<organism evidence="8 9">
    <name type="scientific">Pichia kluyveri</name>
    <name type="common">Yeast</name>
    <dbReference type="NCBI Taxonomy" id="36015"/>
    <lineage>
        <taxon>Eukaryota</taxon>
        <taxon>Fungi</taxon>
        <taxon>Dikarya</taxon>
        <taxon>Ascomycota</taxon>
        <taxon>Saccharomycotina</taxon>
        <taxon>Pichiomycetes</taxon>
        <taxon>Pichiales</taxon>
        <taxon>Pichiaceae</taxon>
        <taxon>Pichia</taxon>
    </lineage>
</organism>
<feature type="region of interest" description="Disordered" evidence="6">
    <location>
        <begin position="1"/>
        <end position="21"/>
    </location>
</feature>
<dbReference type="InterPro" id="IPR045069">
    <property type="entry name" value="MATE_euk"/>
</dbReference>
<feature type="transmembrane region" description="Helical" evidence="7">
    <location>
        <begin position="272"/>
        <end position="294"/>
    </location>
</feature>
<evidence type="ECO:0000256" key="4">
    <source>
        <dbReference type="ARBA" id="ARBA00022989"/>
    </source>
</evidence>
<feature type="transmembrane region" description="Helical" evidence="7">
    <location>
        <begin position="227"/>
        <end position="251"/>
    </location>
</feature>
<feature type="transmembrane region" description="Helical" evidence="7">
    <location>
        <begin position="309"/>
        <end position="329"/>
    </location>
</feature>
<dbReference type="GO" id="GO:0015297">
    <property type="term" value="F:antiporter activity"/>
    <property type="evidence" value="ECO:0007669"/>
    <property type="project" value="InterPro"/>
</dbReference>
<feature type="transmembrane region" description="Helical" evidence="7">
    <location>
        <begin position="500"/>
        <end position="520"/>
    </location>
</feature>
<sequence length="643" mass="71116">MDSRKSASLQFSHTNAQRRASASMVSSSLGRAGLFVPQDFISYDKNRIENVLQSMDDDNHNNDTISVDDDAADLELGTDDTDLNNINNNNNNNSNNNYNDYDTIKANPHLLLSEEASLLKENHIPIKHSSICSSIIANENTPILSSNNNNNININNNNFDDENEIIDEDAIIESWDEAVKNGKIKTSISFELKSVSRSSFPLIITFLLQNSLSVCSIFAVGHISSEALAGITLGAMTSNITAIATIAGLASSLDTFLPQAYGAKKYHLVGLIFQRCAVLIFTIMFFVCISWWIWAESVLTHFLPDKQSAIYAAQYLKVTSFGIPGYILFETGKRFLQSQGIFDASTYVLFVCAPLNAALNYLLVWVFNFGYIGAPIAVSINYTLMAFGLYLYTVKTKNKLNPLKCWTKFDSKKVIRNWGSLIKLSIPNLIMIMSEFLSFEILTLLASYLGTTQLAAQSILATMASLNYQIPYGVSIALSTRIANFLGAQLPNSAFTTCKTLFIFTAVIAIFNSSFLYFGRKLIINWFTNDQEVIHYAVETFPYLAFMQIFDALNSISAGCLRGQGLQKIGGYVNLISYYLIGLPLGAYMAFCLPNKENPSGLIGLWFGSTIALVIIGSVQSYCSLNANFNQLVQDAIKRSNSD</sequence>
<comment type="subcellular location">
    <subcellularLocation>
        <location evidence="1">Membrane</location>
        <topology evidence="1">Multi-pass membrane protein</topology>
    </subcellularLocation>
</comment>
<dbReference type="GO" id="GO:0016020">
    <property type="term" value="C:membrane"/>
    <property type="evidence" value="ECO:0007669"/>
    <property type="project" value="UniProtKB-SubCell"/>
</dbReference>
<dbReference type="Pfam" id="PF01554">
    <property type="entry name" value="MatE"/>
    <property type="match status" value="2"/>
</dbReference>
<evidence type="ECO:0000313" key="8">
    <source>
        <dbReference type="EMBL" id="GMM45227.1"/>
    </source>
</evidence>
<feature type="transmembrane region" description="Helical" evidence="7">
    <location>
        <begin position="369"/>
        <end position="392"/>
    </location>
</feature>
<evidence type="ECO:0000313" key="9">
    <source>
        <dbReference type="Proteomes" id="UP001378960"/>
    </source>
</evidence>